<dbReference type="RefSeq" id="WP_113743133.1">
    <property type="nucleotide sequence ID" value="NZ_UAPU01000006.1"/>
</dbReference>
<proteinExistence type="predicted"/>
<keyword evidence="2" id="KW-1185">Reference proteome</keyword>
<dbReference type="Proteomes" id="UP000250086">
    <property type="component" value="Unassembled WGS sequence"/>
</dbReference>
<dbReference type="InterPro" id="IPR003787">
    <property type="entry name" value="Sulphur_relay_DsrE/F-like"/>
</dbReference>
<dbReference type="Gene3D" id="3.40.1260.10">
    <property type="entry name" value="DsrEFH-like"/>
    <property type="match status" value="1"/>
</dbReference>
<reference evidence="1 2" key="1">
    <citation type="submission" date="2018-06" db="EMBL/GenBank/DDBJ databases">
        <authorList>
            <consortium name="Pathogen Informatics"/>
            <person name="Doyle S."/>
        </authorList>
    </citation>
    <scope>NUCLEOTIDE SEQUENCE [LARGE SCALE GENOMIC DNA]</scope>
    <source>
        <strain evidence="1 2">NCTC13093</strain>
    </source>
</reference>
<evidence type="ECO:0000313" key="1">
    <source>
        <dbReference type="EMBL" id="SPT68926.1"/>
    </source>
</evidence>
<dbReference type="Pfam" id="PF02635">
    <property type="entry name" value="DsrE"/>
    <property type="match status" value="1"/>
</dbReference>
<dbReference type="InterPro" id="IPR027396">
    <property type="entry name" value="DsrEFH-like"/>
</dbReference>
<dbReference type="SUPFAM" id="SSF75169">
    <property type="entry name" value="DsrEFH-like"/>
    <property type="match status" value="1"/>
</dbReference>
<sequence>MKYMIIVKQDADKENIHQTILELMESYQFELDVIFFTGNSASLFKNINADLLKQYKNKADIYDVRLLVCGRATEEQNIEKEQLVGVEISGYTELAICIAQAEKVISF</sequence>
<dbReference type="EMBL" id="UAPV01000001">
    <property type="protein sequence ID" value="SPT68926.1"/>
    <property type="molecule type" value="Genomic_DNA"/>
</dbReference>
<organism evidence="1 2">
    <name type="scientific">Anaerobiospirillum thomasii</name>
    <dbReference type="NCBI Taxonomy" id="179995"/>
    <lineage>
        <taxon>Bacteria</taxon>
        <taxon>Pseudomonadati</taxon>
        <taxon>Pseudomonadota</taxon>
        <taxon>Gammaproteobacteria</taxon>
        <taxon>Aeromonadales</taxon>
        <taxon>Succinivibrionaceae</taxon>
        <taxon>Anaerobiospirillum</taxon>
    </lineage>
</organism>
<accession>A0A2X0V735</accession>
<dbReference type="AlphaFoldDB" id="A0A2X0V735"/>
<evidence type="ECO:0000313" key="2">
    <source>
        <dbReference type="Proteomes" id="UP000250086"/>
    </source>
</evidence>
<name>A0A2X0V735_9GAMM</name>
<protein>
    <submittedName>
        <fullName evidence="1">DsrE/DsrF-like family</fullName>
    </submittedName>
</protein>
<gene>
    <name evidence="1" type="ORF">NCTC13093_00276</name>
</gene>